<sequence>MTQSVKRGESLGAQVARVLRQRIVRGELAPGARITEEALAEEFDVSRGPIRDALTQLSFEKLVEVQRPRGVYIVGLSPDDVEQLYSLRGALEQLALSRAMRVEDAARWAPMAAAVGRMGTAADDGDHAAFVTADLDFHSQIYALADHPRLEGAWNQYLPTFTALLDVTINHDEDLHESSGDHMKLLDVMRTGTPEKAAEVLASHLDGARDRMLSEITARR</sequence>
<dbReference type="EMBL" id="JYIW01000019">
    <property type="protein sequence ID" value="KJL30465.1"/>
    <property type="molecule type" value="Genomic_DNA"/>
</dbReference>
<organism evidence="5 6">
    <name type="scientific">Microbacterium oxydans</name>
    <dbReference type="NCBI Taxonomy" id="82380"/>
    <lineage>
        <taxon>Bacteria</taxon>
        <taxon>Bacillati</taxon>
        <taxon>Actinomycetota</taxon>
        <taxon>Actinomycetes</taxon>
        <taxon>Micrococcales</taxon>
        <taxon>Microbacteriaceae</taxon>
        <taxon>Microbacterium</taxon>
    </lineage>
</organism>
<dbReference type="PANTHER" id="PTHR43537">
    <property type="entry name" value="TRANSCRIPTIONAL REGULATOR, GNTR FAMILY"/>
    <property type="match status" value="1"/>
</dbReference>
<dbReference type="InterPro" id="IPR000524">
    <property type="entry name" value="Tscrpt_reg_HTH_GntR"/>
</dbReference>
<dbReference type="Gene3D" id="1.20.120.530">
    <property type="entry name" value="GntR ligand-binding domain-like"/>
    <property type="match status" value="1"/>
</dbReference>
<dbReference type="SUPFAM" id="SSF48008">
    <property type="entry name" value="GntR ligand-binding domain-like"/>
    <property type="match status" value="1"/>
</dbReference>
<evidence type="ECO:0000256" key="3">
    <source>
        <dbReference type="ARBA" id="ARBA00023163"/>
    </source>
</evidence>
<dbReference type="GO" id="GO:0003677">
    <property type="term" value="F:DNA binding"/>
    <property type="evidence" value="ECO:0007669"/>
    <property type="project" value="UniProtKB-KW"/>
</dbReference>
<accession>A0A0F0LDV4</accession>
<feature type="domain" description="HTH gntR-type" evidence="4">
    <location>
        <begin position="9"/>
        <end position="76"/>
    </location>
</feature>
<dbReference type="Pfam" id="PF07729">
    <property type="entry name" value="FCD"/>
    <property type="match status" value="1"/>
</dbReference>
<dbReference type="InterPro" id="IPR036388">
    <property type="entry name" value="WH-like_DNA-bd_sf"/>
</dbReference>
<dbReference type="InterPro" id="IPR036390">
    <property type="entry name" value="WH_DNA-bd_sf"/>
</dbReference>
<dbReference type="OrthoDB" id="9816161at2"/>
<dbReference type="Gene3D" id="1.10.10.10">
    <property type="entry name" value="Winged helix-like DNA-binding domain superfamily/Winged helix DNA-binding domain"/>
    <property type="match status" value="1"/>
</dbReference>
<dbReference type="SMART" id="SM00345">
    <property type="entry name" value="HTH_GNTR"/>
    <property type="match status" value="1"/>
</dbReference>
<dbReference type="PANTHER" id="PTHR43537:SF45">
    <property type="entry name" value="GNTR FAMILY REGULATORY PROTEIN"/>
    <property type="match status" value="1"/>
</dbReference>
<evidence type="ECO:0000313" key="5">
    <source>
        <dbReference type="EMBL" id="KJL30465.1"/>
    </source>
</evidence>
<evidence type="ECO:0000256" key="2">
    <source>
        <dbReference type="ARBA" id="ARBA00023125"/>
    </source>
</evidence>
<dbReference type="RefSeq" id="WP_045278274.1">
    <property type="nucleotide sequence ID" value="NZ_JYIW01000019.1"/>
</dbReference>
<keyword evidence="1" id="KW-0805">Transcription regulation</keyword>
<dbReference type="Pfam" id="PF00392">
    <property type="entry name" value="GntR"/>
    <property type="match status" value="1"/>
</dbReference>
<dbReference type="InterPro" id="IPR011711">
    <property type="entry name" value="GntR_C"/>
</dbReference>
<name>A0A0F0LDV4_9MICO</name>
<dbReference type="Proteomes" id="UP000033640">
    <property type="component" value="Unassembled WGS sequence"/>
</dbReference>
<evidence type="ECO:0000259" key="4">
    <source>
        <dbReference type="PROSITE" id="PS50949"/>
    </source>
</evidence>
<dbReference type="CDD" id="cd07377">
    <property type="entry name" value="WHTH_GntR"/>
    <property type="match status" value="1"/>
</dbReference>
<reference evidence="5 6" key="1">
    <citation type="submission" date="2015-02" db="EMBL/GenBank/DDBJ databases">
        <title>Draft genome sequences of ten Microbacterium spp. with emphasis on heavy metal contaminated environments.</title>
        <authorList>
            <person name="Corretto E."/>
        </authorList>
    </citation>
    <scope>NUCLEOTIDE SEQUENCE [LARGE SCALE GENOMIC DNA]</scope>
    <source>
        <strain evidence="5 6">BEL4b</strain>
    </source>
</reference>
<protein>
    <submittedName>
        <fullName evidence="5">Putative HTH-type transcriptional regulator YdfH</fullName>
    </submittedName>
</protein>
<dbReference type="GO" id="GO:0003700">
    <property type="term" value="F:DNA-binding transcription factor activity"/>
    <property type="evidence" value="ECO:0007669"/>
    <property type="project" value="InterPro"/>
</dbReference>
<dbReference type="SUPFAM" id="SSF46785">
    <property type="entry name" value="Winged helix' DNA-binding domain"/>
    <property type="match status" value="1"/>
</dbReference>
<dbReference type="AlphaFoldDB" id="A0A0F0LDV4"/>
<dbReference type="PATRIC" id="fig|82380.11.peg.878"/>
<comment type="caution">
    <text evidence="5">The sequence shown here is derived from an EMBL/GenBank/DDBJ whole genome shotgun (WGS) entry which is preliminary data.</text>
</comment>
<dbReference type="InterPro" id="IPR008920">
    <property type="entry name" value="TF_FadR/GntR_C"/>
</dbReference>
<keyword evidence="2" id="KW-0238">DNA-binding</keyword>
<dbReference type="PROSITE" id="PS50949">
    <property type="entry name" value="HTH_GNTR"/>
    <property type="match status" value="1"/>
</dbReference>
<keyword evidence="3" id="KW-0804">Transcription</keyword>
<evidence type="ECO:0000256" key="1">
    <source>
        <dbReference type="ARBA" id="ARBA00023015"/>
    </source>
</evidence>
<evidence type="ECO:0000313" key="6">
    <source>
        <dbReference type="Proteomes" id="UP000033640"/>
    </source>
</evidence>
<proteinExistence type="predicted"/>
<dbReference type="SMART" id="SM00895">
    <property type="entry name" value="FCD"/>
    <property type="match status" value="1"/>
</dbReference>
<gene>
    <name evidence="5" type="primary">ydfH_3</name>
    <name evidence="5" type="ORF">RS83_00851</name>
</gene>